<dbReference type="OrthoDB" id="9782128at2"/>
<dbReference type="Pfam" id="PF00300">
    <property type="entry name" value="His_Phos_1"/>
    <property type="match status" value="1"/>
</dbReference>
<feature type="binding site" evidence="2">
    <location>
        <begin position="114"/>
        <end position="115"/>
    </location>
    <ligand>
        <name>substrate</name>
    </ligand>
</feature>
<evidence type="ECO:0000256" key="1">
    <source>
        <dbReference type="PIRSR" id="PIRSR613078-1"/>
    </source>
</evidence>
<feature type="active site" description="Proton donor/acceptor" evidence="1">
    <location>
        <position position="87"/>
    </location>
</feature>
<dbReference type="PATRIC" id="fig|1291734.4.peg.193"/>
<feature type="active site" description="Tele-phosphohistidine intermediate" evidence="1">
    <location>
        <position position="9"/>
    </location>
</feature>
<dbReference type="Gene3D" id="3.40.50.1240">
    <property type="entry name" value="Phosphoglycerate mutase-like"/>
    <property type="match status" value="1"/>
</dbReference>
<dbReference type="InterPro" id="IPR050275">
    <property type="entry name" value="PGM_Phosphatase"/>
</dbReference>
<name>A0A0R1JTF6_9LACO</name>
<dbReference type="AlphaFoldDB" id="A0A0R1JTF6"/>
<dbReference type="EMBL" id="AZDJ01000030">
    <property type="protein sequence ID" value="KRK71002.1"/>
    <property type="molecule type" value="Genomic_DNA"/>
</dbReference>
<comment type="caution">
    <text evidence="3">The sequence shown here is derived from an EMBL/GenBank/DDBJ whole genome shotgun (WGS) entry which is preliminary data.</text>
</comment>
<dbReference type="CDD" id="cd07067">
    <property type="entry name" value="HP_PGM_like"/>
    <property type="match status" value="1"/>
</dbReference>
<accession>A0A0R1JTF6</accession>
<feature type="binding site" evidence="2">
    <location>
        <position position="59"/>
    </location>
    <ligand>
        <name>substrate</name>
    </ligand>
</feature>
<organism evidence="3 4">
    <name type="scientific">Lacticaseibacillus nasuensis JCM 17158</name>
    <dbReference type="NCBI Taxonomy" id="1291734"/>
    <lineage>
        <taxon>Bacteria</taxon>
        <taxon>Bacillati</taxon>
        <taxon>Bacillota</taxon>
        <taxon>Bacilli</taxon>
        <taxon>Lactobacillales</taxon>
        <taxon>Lactobacillaceae</taxon>
        <taxon>Lacticaseibacillus</taxon>
    </lineage>
</organism>
<protein>
    <submittedName>
        <fullName evidence="3">Phosphoglycerate mutase</fullName>
    </submittedName>
</protein>
<dbReference type="GO" id="GO:0005737">
    <property type="term" value="C:cytoplasm"/>
    <property type="evidence" value="ECO:0007669"/>
    <property type="project" value="TreeGrafter"/>
</dbReference>
<gene>
    <name evidence="3" type="ORF">FD02_GL000185</name>
</gene>
<sequence>MRRLFIIRHGKTQWNLAHRLQGAGADSPLLTNDPQPFQQLAGYLDQYAFAAAYTSPLTRAYDTATLTLGYFTRHPAPALQVHSGLRELSFGQWEGRARAELIAQTPELFGQLSRREYSPALAELGVEDFAAARRRFAAACRDILATLGPDENALVFSHGGISQLGMRELTGCEGLLGLKNLSTSIIAATPHGCGVDAYNQTAYLTQVDLNEGNVSI</sequence>
<dbReference type="STRING" id="1291734.FD02_GL000185"/>
<dbReference type="Proteomes" id="UP000051804">
    <property type="component" value="Unassembled WGS sequence"/>
</dbReference>
<dbReference type="InterPro" id="IPR029033">
    <property type="entry name" value="His_PPase_superfam"/>
</dbReference>
<dbReference type="SMART" id="SM00855">
    <property type="entry name" value="PGAM"/>
    <property type="match status" value="1"/>
</dbReference>
<keyword evidence="4" id="KW-1185">Reference proteome</keyword>
<dbReference type="InterPro" id="IPR013078">
    <property type="entry name" value="His_Pase_superF_clade-1"/>
</dbReference>
<evidence type="ECO:0000313" key="3">
    <source>
        <dbReference type="EMBL" id="KRK71002.1"/>
    </source>
</evidence>
<dbReference type="RefSeq" id="WP_056951659.1">
    <property type="nucleotide sequence ID" value="NZ_AZDJ01000030.1"/>
</dbReference>
<dbReference type="GO" id="GO:0016791">
    <property type="term" value="F:phosphatase activity"/>
    <property type="evidence" value="ECO:0007669"/>
    <property type="project" value="TreeGrafter"/>
</dbReference>
<proteinExistence type="predicted"/>
<feature type="binding site" evidence="2">
    <location>
        <begin position="8"/>
        <end position="15"/>
    </location>
    <ligand>
        <name>substrate</name>
    </ligand>
</feature>
<reference evidence="3 4" key="1">
    <citation type="journal article" date="2015" name="Genome Announc.">
        <title>Expanding the biotechnology potential of lactobacilli through comparative genomics of 213 strains and associated genera.</title>
        <authorList>
            <person name="Sun Z."/>
            <person name="Harris H.M."/>
            <person name="McCann A."/>
            <person name="Guo C."/>
            <person name="Argimon S."/>
            <person name="Zhang W."/>
            <person name="Yang X."/>
            <person name="Jeffery I.B."/>
            <person name="Cooney J.C."/>
            <person name="Kagawa T.F."/>
            <person name="Liu W."/>
            <person name="Song Y."/>
            <person name="Salvetti E."/>
            <person name="Wrobel A."/>
            <person name="Rasinkangas P."/>
            <person name="Parkhill J."/>
            <person name="Rea M.C."/>
            <person name="O'Sullivan O."/>
            <person name="Ritari J."/>
            <person name="Douillard F.P."/>
            <person name="Paul Ross R."/>
            <person name="Yang R."/>
            <person name="Briner A.E."/>
            <person name="Felis G.E."/>
            <person name="de Vos W.M."/>
            <person name="Barrangou R."/>
            <person name="Klaenhammer T.R."/>
            <person name="Caufield P.W."/>
            <person name="Cui Y."/>
            <person name="Zhang H."/>
            <person name="O'Toole P.W."/>
        </authorList>
    </citation>
    <scope>NUCLEOTIDE SEQUENCE [LARGE SCALE GENOMIC DNA]</scope>
    <source>
        <strain evidence="3 4">JCM 17158</strain>
    </source>
</reference>
<evidence type="ECO:0000256" key="2">
    <source>
        <dbReference type="PIRSR" id="PIRSR613078-2"/>
    </source>
</evidence>
<dbReference type="SUPFAM" id="SSF53254">
    <property type="entry name" value="Phosphoglycerate mutase-like"/>
    <property type="match status" value="1"/>
</dbReference>
<evidence type="ECO:0000313" key="4">
    <source>
        <dbReference type="Proteomes" id="UP000051804"/>
    </source>
</evidence>
<dbReference type="PANTHER" id="PTHR48100:SF1">
    <property type="entry name" value="HISTIDINE PHOSPHATASE FAMILY PROTEIN-RELATED"/>
    <property type="match status" value="1"/>
</dbReference>
<dbReference type="PANTHER" id="PTHR48100">
    <property type="entry name" value="BROAD-SPECIFICITY PHOSPHATASE YOR283W-RELATED"/>
    <property type="match status" value="1"/>
</dbReference>